<evidence type="ECO:0000313" key="2">
    <source>
        <dbReference type="Proteomes" id="UP000202511"/>
    </source>
</evidence>
<evidence type="ECO:0000313" key="1">
    <source>
        <dbReference type="EMBL" id="AJF97488.1"/>
    </source>
</evidence>
<proteinExistence type="predicted"/>
<sequence>MHHHSLVRASGVALMVRHGLPTDAIGAWTARDLDPIDVATIIMASAVPERVHEATAMAKSASVSKKWLKYLCSIHPPVPGYGDPARACTRGWLQGHVLAAAAAGSWPNTAALIDMLRTRGSCCIEIAILHLARHGRVGAVRALLAAPLEQCDSATIINNILDPMWSLVGCHGLFSLGRFLFDVEQGRDPVLSYNERDRDVLAKARQRRIYDGPSWMAEAAKRNRLDCIEFCVECEHPIYPIELAAVALFSGSIEFYERIAACNDIATRITGRSLMADALQFGIVYNIEMEASALLWVVAHPEFDPWYDTEDRQVLDHLFVVRDRETKSVEIIEAASIVARRWPDVWARYDTLCPTNQSYFCPPAIDTWQDAIDRIDIACVLNALTPDMRSDVEGFLQRHDQARRRCQRGAPKDNDLVVSSASCTSKTI</sequence>
<dbReference type="Proteomes" id="UP000202511">
    <property type="component" value="Segment"/>
</dbReference>
<organism evidence="1 2">
    <name type="scientific">Pandoravirus inopinatum</name>
    <dbReference type="NCBI Taxonomy" id="1605721"/>
    <lineage>
        <taxon>Viruses</taxon>
        <taxon>Pandoravirus</taxon>
    </lineage>
</organism>
<dbReference type="RefSeq" id="YP_009119723.1">
    <property type="nucleotide sequence ID" value="NC_026440.1"/>
</dbReference>
<reference evidence="1 2" key="1">
    <citation type="journal article" date="2015" name="Parasitol. Res.">
        <title>Viruses in close associations with free-living amoebae.</title>
        <authorList>
            <person name="Scheid P."/>
        </authorList>
    </citation>
    <scope>NUCLEOTIDE SEQUENCE [LARGE SCALE GENOMIC DNA]</scope>
    <source>
        <strain evidence="1">KlaHel</strain>
    </source>
</reference>
<protein>
    <submittedName>
        <fullName evidence="1">Uncharacterized protein</fullName>
    </submittedName>
</protein>
<name>A0A0B5IXJ4_9VIRU</name>
<dbReference type="EMBL" id="KP136319">
    <property type="protein sequence ID" value="AJF97488.1"/>
    <property type="molecule type" value="Genomic_DNA"/>
</dbReference>
<dbReference type="GeneID" id="23462405"/>
<dbReference type="KEGG" id="vg:23462405"/>
<accession>A0A0B5IXJ4</accession>